<gene>
    <name evidence="1" type="ORF">ACFPPD_23045</name>
</gene>
<comment type="caution">
    <text evidence="1">The sequence shown here is derived from an EMBL/GenBank/DDBJ whole genome shotgun (WGS) entry which is preliminary data.</text>
</comment>
<dbReference type="EMBL" id="JBHSMH010000101">
    <property type="protein sequence ID" value="MFC5471557.1"/>
    <property type="molecule type" value="Genomic_DNA"/>
</dbReference>
<protein>
    <submittedName>
        <fullName evidence="1">Uncharacterized protein</fullName>
    </submittedName>
</protein>
<proteinExistence type="predicted"/>
<keyword evidence="2" id="KW-1185">Reference proteome</keyword>
<evidence type="ECO:0000313" key="1">
    <source>
        <dbReference type="EMBL" id="MFC5471557.1"/>
    </source>
</evidence>
<name>A0ABW0M2P8_9BACL</name>
<sequence length="81" mass="8910">MWRRRSNSNIFDTRWTMPGAQAITAVLTINVFGNNVQVQRRNSSDGNDCNYTGTIAADGRTVTGTYTCTRGGGSWQATITF</sequence>
<reference evidence="2" key="1">
    <citation type="journal article" date="2019" name="Int. J. Syst. Evol. Microbiol.">
        <title>The Global Catalogue of Microorganisms (GCM) 10K type strain sequencing project: providing services to taxonomists for standard genome sequencing and annotation.</title>
        <authorList>
            <consortium name="The Broad Institute Genomics Platform"/>
            <consortium name="The Broad Institute Genome Sequencing Center for Infectious Disease"/>
            <person name="Wu L."/>
            <person name="Ma J."/>
        </authorList>
    </citation>
    <scope>NUCLEOTIDE SEQUENCE [LARGE SCALE GENOMIC DNA]</scope>
    <source>
        <strain evidence="2">CCUG 57113</strain>
    </source>
</reference>
<evidence type="ECO:0000313" key="2">
    <source>
        <dbReference type="Proteomes" id="UP001596105"/>
    </source>
</evidence>
<dbReference type="RefSeq" id="WP_209745885.1">
    <property type="nucleotide sequence ID" value="NZ_JBHSMH010000101.1"/>
</dbReference>
<accession>A0ABW0M2P8</accession>
<organism evidence="1 2">
    <name type="scientific">Cohnella suwonensis</name>
    <dbReference type="NCBI Taxonomy" id="696072"/>
    <lineage>
        <taxon>Bacteria</taxon>
        <taxon>Bacillati</taxon>
        <taxon>Bacillota</taxon>
        <taxon>Bacilli</taxon>
        <taxon>Bacillales</taxon>
        <taxon>Paenibacillaceae</taxon>
        <taxon>Cohnella</taxon>
    </lineage>
</organism>
<dbReference type="Proteomes" id="UP001596105">
    <property type="component" value="Unassembled WGS sequence"/>
</dbReference>